<evidence type="ECO:0000256" key="1">
    <source>
        <dbReference type="SAM" id="Coils"/>
    </source>
</evidence>
<dbReference type="AlphaFoldDB" id="A0A1N6E8T6"/>
<evidence type="ECO:0008006" key="4">
    <source>
        <dbReference type="Google" id="ProtNLM"/>
    </source>
</evidence>
<dbReference type="Proteomes" id="UP000184693">
    <property type="component" value="Unassembled WGS sequence"/>
</dbReference>
<dbReference type="OrthoDB" id="8999741at2"/>
<evidence type="ECO:0000313" key="2">
    <source>
        <dbReference type="EMBL" id="SIN79327.1"/>
    </source>
</evidence>
<dbReference type="RefSeq" id="WP_074262678.1">
    <property type="nucleotide sequence ID" value="NZ_FSRM01000001.1"/>
</dbReference>
<protein>
    <recommendedName>
        <fullName evidence="4">Tfp pilus assembly protein PilO</fullName>
    </recommendedName>
</protein>
<name>A0A1N6E8T6_9BURK</name>
<gene>
    <name evidence="2" type="ORF">SAMN05444168_0300</name>
</gene>
<organism evidence="2 3">
    <name type="scientific">Paraburkholderia phenazinium</name>
    <dbReference type="NCBI Taxonomy" id="60549"/>
    <lineage>
        <taxon>Bacteria</taxon>
        <taxon>Pseudomonadati</taxon>
        <taxon>Pseudomonadota</taxon>
        <taxon>Betaproteobacteria</taxon>
        <taxon>Burkholderiales</taxon>
        <taxon>Burkholderiaceae</taxon>
        <taxon>Paraburkholderia</taxon>
    </lineage>
</organism>
<reference evidence="2 3" key="1">
    <citation type="submission" date="2016-11" db="EMBL/GenBank/DDBJ databases">
        <authorList>
            <person name="Jaros S."/>
            <person name="Januszkiewicz K."/>
            <person name="Wedrychowicz H."/>
        </authorList>
    </citation>
    <scope>NUCLEOTIDE SEQUENCE [LARGE SCALE GENOMIC DNA]</scope>
    <source>
        <strain evidence="2 3">GAS86</strain>
    </source>
</reference>
<keyword evidence="1" id="KW-0175">Coiled coil</keyword>
<feature type="coiled-coil region" evidence="1">
    <location>
        <begin position="64"/>
        <end position="91"/>
    </location>
</feature>
<dbReference type="EMBL" id="FSRM01000001">
    <property type="protein sequence ID" value="SIN79327.1"/>
    <property type="molecule type" value="Genomic_DNA"/>
</dbReference>
<accession>A0A1N6E8T6</accession>
<evidence type="ECO:0000313" key="3">
    <source>
        <dbReference type="Proteomes" id="UP000184693"/>
    </source>
</evidence>
<proteinExistence type="predicted"/>
<sequence>MSTLFADRTGVLNQTTQATNWMNQIRLPLEAWSARRRHVAGALIAATVFGVGANAWIAADLAGVQASRSALSEAQQRVAQARRSVAQLPEQHRSAALASLGKSPEPSTPADDVRLISLLAARCGVTLLTLAPAAGSGAGLDAVRPMQLTAQTDFLHLMMFLRGLSDLPVLVVPEDLSVKRGAGALLVSATLHVFNALSPASASPAILVDDDLEADDEDVVFDDPFSSPPQLDGDLAQAGLLRLAGLLRDRTRGLALLETTDGAATVEQGQFVGGDRVTGMDALSITLTNRVGTRTLALAEAS</sequence>